<dbReference type="InterPro" id="IPR036866">
    <property type="entry name" value="RibonucZ/Hydroxyglut_hydro"/>
</dbReference>
<dbReference type="PANTHER" id="PTHR42978">
    <property type="entry name" value="QUORUM-QUENCHING LACTONASE YTNP-RELATED-RELATED"/>
    <property type="match status" value="1"/>
</dbReference>
<gene>
    <name evidence="6" type="ORF">METZ01_LOCUS175957</name>
</gene>
<dbReference type="EMBL" id="UINC01033585">
    <property type="protein sequence ID" value="SVB23103.1"/>
    <property type="molecule type" value="Genomic_DNA"/>
</dbReference>
<dbReference type="InterPro" id="IPR001279">
    <property type="entry name" value="Metallo-B-lactamas"/>
</dbReference>
<feature type="domain" description="Metallo-beta-lactamase" evidence="5">
    <location>
        <begin position="58"/>
        <end position="263"/>
    </location>
</feature>
<dbReference type="CDD" id="cd16277">
    <property type="entry name" value="metallo-hydrolase-like_MBL-fold"/>
    <property type="match status" value="1"/>
</dbReference>
<protein>
    <recommendedName>
        <fullName evidence="5">Metallo-beta-lactamase domain-containing protein</fullName>
    </recommendedName>
</protein>
<dbReference type="GO" id="GO:0046872">
    <property type="term" value="F:metal ion binding"/>
    <property type="evidence" value="ECO:0007669"/>
    <property type="project" value="UniProtKB-KW"/>
</dbReference>
<sequence>MLSLTIGGISVQRIVEFEGPFFEPGRFFPDATSEALAPHLDWLVPKAMDAETGMLIFPFQSYLVRTAHHAILIDTCVGCGKEIPHRPQWHMKTDRLWLEKLAATGLRPEDIDYIFCTHLHVDHCGWNTDFVNGKWVPTFPNATYIFAAEEYAAAETENSMIFQQSVLPVMDAGKAKLVKSDFALDDQVWLEPTPGHTAGHVAVHLSSSGQQAVMCGDLIHSPLQCARPDWCAFVDLDKDLARQTRRNFMASNAENGRLVLTAHFPSPSIGHFVAEGDAFRFNYLED</sequence>
<evidence type="ECO:0000259" key="5">
    <source>
        <dbReference type="SMART" id="SM00849"/>
    </source>
</evidence>
<proteinExistence type="inferred from homology"/>
<dbReference type="Pfam" id="PF00753">
    <property type="entry name" value="Lactamase_B"/>
    <property type="match status" value="1"/>
</dbReference>
<keyword evidence="4" id="KW-0862">Zinc</keyword>
<dbReference type="SUPFAM" id="SSF56281">
    <property type="entry name" value="Metallo-hydrolase/oxidoreductase"/>
    <property type="match status" value="1"/>
</dbReference>
<dbReference type="Gene3D" id="3.60.15.10">
    <property type="entry name" value="Ribonuclease Z/Hydroxyacylglutathione hydrolase-like"/>
    <property type="match status" value="1"/>
</dbReference>
<evidence type="ECO:0000256" key="3">
    <source>
        <dbReference type="ARBA" id="ARBA00022801"/>
    </source>
</evidence>
<dbReference type="PANTHER" id="PTHR42978:SF6">
    <property type="entry name" value="QUORUM-QUENCHING LACTONASE YTNP-RELATED"/>
    <property type="match status" value="1"/>
</dbReference>
<comment type="similarity">
    <text evidence="1">Belongs to the metallo-beta-lactamase superfamily.</text>
</comment>
<keyword evidence="3" id="KW-0378">Hydrolase</keyword>
<dbReference type="InterPro" id="IPR051013">
    <property type="entry name" value="MBL_superfamily_lactonases"/>
</dbReference>
<accession>A0A382CCU3</accession>
<name>A0A382CCU3_9ZZZZ</name>
<evidence type="ECO:0000313" key="6">
    <source>
        <dbReference type="EMBL" id="SVB23103.1"/>
    </source>
</evidence>
<keyword evidence="2" id="KW-0479">Metal-binding</keyword>
<evidence type="ECO:0000256" key="1">
    <source>
        <dbReference type="ARBA" id="ARBA00007749"/>
    </source>
</evidence>
<evidence type="ECO:0000256" key="2">
    <source>
        <dbReference type="ARBA" id="ARBA00022723"/>
    </source>
</evidence>
<organism evidence="6">
    <name type="scientific">marine metagenome</name>
    <dbReference type="NCBI Taxonomy" id="408172"/>
    <lineage>
        <taxon>unclassified sequences</taxon>
        <taxon>metagenomes</taxon>
        <taxon>ecological metagenomes</taxon>
    </lineage>
</organism>
<reference evidence="6" key="1">
    <citation type="submission" date="2018-05" db="EMBL/GenBank/DDBJ databases">
        <authorList>
            <person name="Lanie J.A."/>
            <person name="Ng W.-L."/>
            <person name="Kazmierczak K.M."/>
            <person name="Andrzejewski T.M."/>
            <person name="Davidsen T.M."/>
            <person name="Wayne K.J."/>
            <person name="Tettelin H."/>
            <person name="Glass J.I."/>
            <person name="Rusch D."/>
            <person name="Podicherti R."/>
            <person name="Tsui H.-C.T."/>
            <person name="Winkler M.E."/>
        </authorList>
    </citation>
    <scope>NUCLEOTIDE SEQUENCE</scope>
</reference>
<dbReference type="SMART" id="SM00849">
    <property type="entry name" value="Lactamase_B"/>
    <property type="match status" value="1"/>
</dbReference>
<evidence type="ECO:0000256" key="4">
    <source>
        <dbReference type="ARBA" id="ARBA00022833"/>
    </source>
</evidence>
<dbReference type="GO" id="GO:0016787">
    <property type="term" value="F:hydrolase activity"/>
    <property type="evidence" value="ECO:0007669"/>
    <property type="project" value="UniProtKB-KW"/>
</dbReference>
<dbReference type="AlphaFoldDB" id="A0A382CCU3"/>